<evidence type="ECO:0000313" key="6">
    <source>
        <dbReference type="Proteomes" id="UP000004892"/>
    </source>
</evidence>
<organism evidence="5 6">
    <name type="scientific">Odoribacter laneus YIT 12061</name>
    <dbReference type="NCBI Taxonomy" id="742817"/>
    <lineage>
        <taxon>Bacteria</taxon>
        <taxon>Pseudomonadati</taxon>
        <taxon>Bacteroidota</taxon>
        <taxon>Bacteroidia</taxon>
        <taxon>Bacteroidales</taxon>
        <taxon>Odoribacteraceae</taxon>
        <taxon>Odoribacter</taxon>
    </lineage>
</organism>
<dbReference type="PANTHER" id="PTHR43280">
    <property type="entry name" value="ARAC-FAMILY TRANSCRIPTIONAL REGULATOR"/>
    <property type="match status" value="1"/>
</dbReference>
<dbReference type="PATRIC" id="fig|742817.3.peg.755"/>
<evidence type="ECO:0000256" key="2">
    <source>
        <dbReference type="ARBA" id="ARBA00023125"/>
    </source>
</evidence>
<accession>H1DEL8</accession>
<dbReference type="GO" id="GO:0003700">
    <property type="term" value="F:DNA-binding transcription factor activity"/>
    <property type="evidence" value="ECO:0007669"/>
    <property type="project" value="InterPro"/>
</dbReference>
<dbReference type="STRING" id="742817.HMPREF9449_00704"/>
<dbReference type="HOGENOM" id="CLU_000445_88_2_10"/>
<dbReference type="SUPFAM" id="SSF46689">
    <property type="entry name" value="Homeodomain-like"/>
    <property type="match status" value="1"/>
</dbReference>
<comment type="caution">
    <text evidence="5">The sequence shown here is derived from an EMBL/GenBank/DDBJ whole genome shotgun (WGS) entry which is preliminary data.</text>
</comment>
<evidence type="ECO:0000313" key="5">
    <source>
        <dbReference type="EMBL" id="EHP49918.1"/>
    </source>
</evidence>
<dbReference type="Gene3D" id="1.10.10.60">
    <property type="entry name" value="Homeodomain-like"/>
    <property type="match status" value="1"/>
</dbReference>
<gene>
    <name evidence="5" type="ORF">HMPREF9449_00704</name>
</gene>
<dbReference type="Proteomes" id="UP000004892">
    <property type="component" value="Unassembled WGS sequence"/>
</dbReference>
<dbReference type="PROSITE" id="PS01124">
    <property type="entry name" value="HTH_ARAC_FAMILY_2"/>
    <property type="match status" value="1"/>
</dbReference>
<proteinExistence type="predicted"/>
<reference evidence="5 6" key="1">
    <citation type="submission" date="2012-01" db="EMBL/GenBank/DDBJ databases">
        <title>The Genome Sequence of Odoribacter laneus YIT 12061.</title>
        <authorList>
            <consortium name="The Broad Institute Genome Sequencing Platform"/>
            <person name="Earl A."/>
            <person name="Ward D."/>
            <person name="Feldgarden M."/>
            <person name="Gevers D."/>
            <person name="Morotomi M."/>
            <person name="Young S.K."/>
            <person name="Zeng Q."/>
            <person name="Gargeya S."/>
            <person name="Fitzgerald M."/>
            <person name="Haas B."/>
            <person name="Abouelleil A."/>
            <person name="Alvarado L."/>
            <person name="Arachchi H.M."/>
            <person name="Berlin A."/>
            <person name="Chapman S.B."/>
            <person name="Gearin G."/>
            <person name="Goldberg J."/>
            <person name="Griggs A."/>
            <person name="Gujja S."/>
            <person name="Hansen M."/>
            <person name="Heiman D."/>
            <person name="Howarth C."/>
            <person name="Larimer J."/>
            <person name="Lui A."/>
            <person name="MacDonald P.J.P."/>
            <person name="McCowen C."/>
            <person name="Montmayeur A."/>
            <person name="Murphy C."/>
            <person name="Neiman D."/>
            <person name="Pearson M."/>
            <person name="Priest M."/>
            <person name="Roberts A."/>
            <person name="Saif S."/>
            <person name="Shea T."/>
            <person name="Sisk P."/>
            <person name="Stolte C."/>
            <person name="Sykes S."/>
            <person name="Wortman J."/>
            <person name="Nusbaum C."/>
            <person name="Birren B."/>
        </authorList>
    </citation>
    <scope>NUCLEOTIDE SEQUENCE [LARGE SCALE GENOMIC DNA]</scope>
    <source>
        <strain evidence="5 6">YIT 12061</strain>
    </source>
</reference>
<name>H1DEL8_9BACT</name>
<keyword evidence="6" id="KW-1185">Reference proteome</keyword>
<dbReference type="EMBL" id="ADMC01000008">
    <property type="protein sequence ID" value="EHP49918.1"/>
    <property type="molecule type" value="Genomic_DNA"/>
</dbReference>
<dbReference type="GeneID" id="98068329"/>
<protein>
    <recommendedName>
        <fullName evidence="4">HTH araC/xylS-type domain-containing protein</fullName>
    </recommendedName>
</protein>
<dbReference type="GO" id="GO:0043565">
    <property type="term" value="F:sequence-specific DNA binding"/>
    <property type="evidence" value="ECO:0007669"/>
    <property type="project" value="InterPro"/>
</dbReference>
<evidence type="ECO:0000256" key="1">
    <source>
        <dbReference type="ARBA" id="ARBA00023015"/>
    </source>
</evidence>
<feature type="domain" description="HTH araC/xylS-type" evidence="4">
    <location>
        <begin position="175"/>
        <end position="273"/>
    </location>
</feature>
<dbReference type="InterPro" id="IPR018060">
    <property type="entry name" value="HTH_AraC"/>
</dbReference>
<keyword evidence="1" id="KW-0805">Transcription regulation</keyword>
<dbReference type="PANTHER" id="PTHR43280:SF32">
    <property type="entry name" value="TRANSCRIPTIONAL REGULATORY PROTEIN"/>
    <property type="match status" value="1"/>
</dbReference>
<dbReference type="InterPro" id="IPR009057">
    <property type="entry name" value="Homeodomain-like_sf"/>
</dbReference>
<dbReference type="AlphaFoldDB" id="H1DEL8"/>
<dbReference type="Pfam" id="PF12833">
    <property type="entry name" value="HTH_18"/>
    <property type="match status" value="1"/>
</dbReference>
<evidence type="ECO:0000259" key="4">
    <source>
        <dbReference type="PROSITE" id="PS01124"/>
    </source>
</evidence>
<evidence type="ECO:0000256" key="3">
    <source>
        <dbReference type="ARBA" id="ARBA00023163"/>
    </source>
</evidence>
<dbReference type="RefSeq" id="WP_009135852.1">
    <property type="nucleotide sequence ID" value="NZ_JH594596.1"/>
</dbReference>
<dbReference type="SMART" id="SM00342">
    <property type="entry name" value="HTH_ARAC"/>
    <property type="match status" value="1"/>
</dbReference>
<keyword evidence="2" id="KW-0238">DNA-binding</keyword>
<keyword evidence="3" id="KW-0804">Transcription</keyword>
<dbReference type="eggNOG" id="COG2207">
    <property type="taxonomic scope" value="Bacteria"/>
</dbReference>
<sequence>MSDNFHIYTDISALPVGEHEAYLEEGFSGICTGGTAVIDVFSVRRQILPNDLITILPLQLVSVHDISEDFSMTYFKVSKTMFLDIMSGLGKITPDFFFYMRKFFQVHLNESEAERFLGFCRVLDFRDNNEDPFFRRETILHLLRIYYWDFYVHFQKTTKNSKHSFLNSNKENIAFKFAMFVFEHHKTNRELKFYADKLCISPLYLTKVIQEVNGQSARELIADTVVVGIKTLLRNANFDIKDVARLTGFANQSSLSRFFRKNTGLSPSEYRRSIHILR</sequence>